<reference evidence="2" key="1">
    <citation type="journal article" date="2021" name="Open Biol.">
        <title>Shared evolutionary footprints suggest mitochondrial oxidative damage underlies multiple complex I losses in fungi.</title>
        <authorList>
            <person name="Schikora-Tamarit M.A."/>
            <person name="Marcet-Houben M."/>
            <person name="Nosek J."/>
            <person name="Gabaldon T."/>
        </authorList>
    </citation>
    <scope>NUCLEOTIDE SEQUENCE</scope>
    <source>
        <strain evidence="2">CBS2887</strain>
    </source>
</reference>
<comment type="caution">
    <text evidence="2">The sequence shown here is derived from an EMBL/GenBank/DDBJ whole genome shotgun (WGS) entry which is preliminary data.</text>
</comment>
<evidence type="ECO:0000313" key="3">
    <source>
        <dbReference type="Proteomes" id="UP000774326"/>
    </source>
</evidence>
<reference evidence="2" key="2">
    <citation type="submission" date="2021-01" db="EMBL/GenBank/DDBJ databases">
        <authorList>
            <person name="Schikora-Tamarit M.A."/>
        </authorList>
    </citation>
    <scope>NUCLEOTIDE SEQUENCE</scope>
    <source>
        <strain evidence="2">CBS2887</strain>
    </source>
</reference>
<dbReference type="Proteomes" id="UP000774326">
    <property type="component" value="Unassembled WGS sequence"/>
</dbReference>
<feature type="transmembrane region" description="Helical" evidence="1">
    <location>
        <begin position="172"/>
        <end position="190"/>
    </location>
</feature>
<keyword evidence="1" id="KW-1133">Transmembrane helix</keyword>
<keyword evidence="3" id="KW-1185">Reference proteome</keyword>
<keyword evidence="1" id="KW-0472">Membrane</keyword>
<protein>
    <submittedName>
        <fullName evidence="2">Uncharacterized protein</fullName>
    </submittedName>
</protein>
<gene>
    <name evidence="2" type="ORF">WICPIJ_003465</name>
</gene>
<proteinExistence type="predicted"/>
<keyword evidence="1" id="KW-0812">Transmembrane</keyword>
<accession>A0A9P8TNU8</accession>
<sequence length="204" mass="22220">MIAPVLEFGPDLGPFSEAKPGLTLLLLLLLLPVAAVFGELNCKGEVEPLGNELEFLRLHGNSKEKGCVALSGVVFSTEELPPLATDIEVVDEEEMEPVLPLLGWSTGRFKVKPNSLKSLTPLCLANSFISICTCILKNSDSVFIDFFSSSKSVTLSSNSFILRSLRSRKARWAALFWAVRLFFGSVSIGLRPGLVFALEAEVLF</sequence>
<dbReference type="EMBL" id="JAEUBG010001914">
    <property type="protein sequence ID" value="KAH3685564.1"/>
    <property type="molecule type" value="Genomic_DNA"/>
</dbReference>
<organism evidence="2 3">
    <name type="scientific">Wickerhamomyces pijperi</name>
    <name type="common">Yeast</name>
    <name type="synonym">Pichia pijperi</name>
    <dbReference type="NCBI Taxonomy" id="599730"/>
    <lineage>
        <taxon>Eukaryota</taxon>
        <taxon>Fungi</taxon>
        <taxon>Dikarya</taxon>
        <taxon>Ascomycota</taxon>
        <taxon>Saccharomycotina</taxon>
        <taxon>Saccharomycetes</taxon>
        <taxon>Phaffomycetales</taxon>
        <taxon>Wickerhamomycetaceae</taxon>
        <taxon>Wickerhamomyces</taxon>
    </lineage>
</organism>
<feature type="transmembrane region" description="Helical" evidence="1">
    <location>
        <begin position="20"/>
        <end position="38"/>
    </location>
</feature>
<dbReference type="AlphaFoldDB" id="A0A9P8TNU8"/>
<name>A0A9P8TNU8_WICPI</name>
<evidence type="ECO:0000256" key="1">
    <source>
        <dbReference type="SAM" id="Phobius"/>
    </source>
</evidence>
<evidence type="ECO:0000313" key="2">
    <source>
        <dbReference type="EMBL" id="KAH3685564.1"/>
    </source>
</evidence>